<name>F0W0R1_9STRA</name>
<accession>F0W0R1</accession>
<dbReference type="AlphaFoldDB" id="F0W0R1"/>
<dbReference type="EMBL" id="FR824050">
    <property type="protein sequence ID" value="CCA14635.1"/>
    <property type="molecule type" value="Genomic_DNA"/>
</dbReference>
<gene>
    <name evidence="1" type="primary">AlNc14C5G696</name>
    <name evidence="1" type="ORF">ALNC14_007780</name>
</gene>
<protein>
    <submittedName>
        <fullName evidence="1">AlNc14C5G696 protein</fullName>
    </submittedName>
</protein>
<reference evidence="1" key="1">
    <citation type="journal article" date="2011" name="PLoS Biol.">
        <title>Gene gain and loss during evolution of obligate parasitism in the white rust pathogen of Arabidopsis thaliana.</title>
        <authorList>
            <person name="Kemen E."/>
            <person name="Gardiner A."/>
            <person name="Schultz-Larsen T."/>
            <person name="Kemen A.C."/>
            <person name="Balmuth A.L."/>
            <person name="Robert-Seilaniantz A."/>
            <person name="Bailey K."/>
            <person name="Holub E."/>
            <person name="Studholme D.J."/>
            <person name="Maclean D."/>
            <person name="Jones J.D."/>
        </authorList>
    </citation>
    <scope>NUCLEOTIDE SEQUENCE</scope>
</reference>
<sequence length="101" mass="11020">MTLTTPPNGVTSCFGLAAMQNSAEQFCLNAWSSMEQEHFNNEAFPLNLAYKASHSATGFVHEHLLNVKSSSIVVIPSANSGMMASRPSFSMHFTPVQQHSF</sequence>
<reference evidence="1" key="2">
    <citation type="submission" date="2011-02" db="EMBL/GenBank/DDBJ databases">
        <authorList>
            <person name="MacLean D."/>
        </authorList>
    </citation>
    <scope>NUCLEOTIDE SEQUENCE</scope>
</reference>
<evidence type="ECO:0000313" key="1">
    <source>
        <dbReference type="EMBL" id="CCA14635.1"/>
    </source>
</evidence>
<proteinExistence type="predicted"/>
<organism evidence="1">
    <name type="scientific">Albugo laibachii Nc14</name>
    <dbReference type="NCBI Taxonomy" id="890382"/>
    <lineage>
        <taxon>Eukaryota</taxon>
        <taxon>Sar</taxon>
        <taxon>Stramenopiles</taxon>
        <taxon>Oomycota</taxon>
        <taxon>Peronosporomycetes</taxon>
        <taxon>Albuginales</taxon>
        <taxon>Albuginaceae</taxon>
        <taxon>Albugo</taxon>
    </lineage>
</organism>
<dbReference type="HOGENOM" id="CLU_2296918_0_0_1"/>